<dbReference type="Pfam" id="PF22640">
    <property type="entry name" value="ManC_GMP_beta-helix"/>
    <property type="match status" value="1"/>
</dbReference>
<evidence type="ECO:0000259" key="10">
    <source>
        <dbReference type="Pfam" id="PF22640"/>
    </source>
</evidence>
<dbReference type="InterPro" id="IPR049577">
    <property type="entry name" value="GMPP_N"/>
</dbReference>
<dbReference type="CDD" id="cd02509">
    <property type="entry name" value="GDP-M1P_Guanylyltransferase"/>
    <property type="match status" value="1"/>
</dbReference>
<proteinExistence type="inferred from homology"/>
<keyword evidence="4 11" id="KW-0548">Nucleotidyltransferase</keyword>
<dbReference type="GO" id="GO:0004475">
    <property type="term" value="F:mannose-1-phosphate guanylyltransferase (GTP) activity"/>
    <property type="evidence" value="ECO:0007669"/>
    <property type="project" value="UniProtKB-EC"/>
</dbReference>
<dbReference type="EC" id="2.7.7.13" evidence="2"/>
<dbReference type="SUPFAM" id="SSF53448">
    <property type="entry name" value="Nucleotide-diphospho-sugar transferases"/>
    <property type="match status" value="1"/>
</dbReference>
<sequence>MTTLITPVILSGGSGTRLWPLSRSKRPKQLLALTGTETMLQMTAGRCVDGGRFGKPIIVTNAAHAEDIGAQLTASGFTPAAIITEPAGRNTAPAIALAAIEANSDAALLVMPSDHVISDVPAFHAAIERALPLVAEGWLVTFGITPDAPDTGFGYIQRGEEIVAGVQRVAAFVEKPDRARAEQYLAQGNYSWNGGIFLFRADTYLTALEQYAPTMAKAAHAAMAGATRDGAIVAPERETFLQSPSESIDYAIMERADQVAVVPVEMGWSDLGSWDALHDIAERDVDGNVIHGDVVAIDTSHCLIRGEGVVVTTVGVKDLIVVATRDAVMILPRGSSQEVKRVVEQLKTRAHITLDMPFPMD</sequence>
<dbReference type="GO" id="GO:0000271">
    <property type="term" value="P:polysaccharide biosynthetic process"/>
    <property type="evidence" value="ECO:0007669"/>
    <property type="project" value="InterPro"/>
</dbReference>
<dbReference type="Gene3D" id="3.90.550.10">
    <property type="entry name" value="Spore Coat Polysaccharide Biosynthesis Protein SpsA, Chain A"/>
    <property type="match status" value="1"/>
</dbReference>
<dbReference type="Proteomes" id="UP000322077">
    <property type="component" value="Unassembled WGS sequence"/>
</dbReference>
<dbReference type="PANTHER" id="PTHR46390">
    <property type="entry name" value="MANNOSE-1-PHOSPHATE GUANYLYLTRANSFERASE"/>
    <property type="match status" value="1"/>
</dbReference>
<dbReference type="AlphaFoldDB" id="A0A5D9CCV5"/>
<evidence type="ECO:0000256" key="5">
    <source>
        <dbReference type="ARBA" id="ARBA00022741"/>
    </source>
</evidence>
<keyword evidence="12" id="KW-1185">Reference proteome</keyword>
<comment type="similarity">
    <text evidence="1 8">Belongs to the mannose-6-phosphate isomerase type 2 family.</text>
</comment>
<feature type="domain" description="Nucleotidyl transferase" evidence="9">
    <location>
        <begin position="7"/>
        <end position="284"/>
    </location>
</feature>
<dbReference type="InterPro" id="IPR006375">
    <property type="entry name" value="Man1P_GuaTrfase/Man6P_Isoase"/>
</dbReference>
<dbReference type="FunFam" id="3.90.550.10:FF:000046">
    <property type="entry name" value="Mannose-1-phosphate guanylyltransferase (GDP)"/>
    <property type="match status" value="1"/>
</dbReference>
<evidence type="ECO:0000256" key="7">
    <source>
        <dbReference type="ARBA" id="ARBA00047343"/>
    </source>
</evidence>
<evidence type="ECO:0000313" key="11">
    <source>
        <dbReference type="EMBL" id="TZG27935.1"/>
    </source>
</evidence>
<comment type="caution">
    <text evidence="11">The sequence shown here is derived from an EMBL/GenBank/DDBJ whole genome shotgun (WGS) entry which is preliminary data.</text>
</comment>
<keyword evidence="3 11" id="KW-0808">Transferase</keyword>
<protein>
    <recommendedName>
        <fullName evidence="2">mannose-1-phosphate guanylyltransferase</fullName>
        <ecNumber evidence="2">2.7.7.13</ecNumber>
    </recommendedName>
</protein>
<organism evidence="11 12">
    <name type="scientific">Sphingomonas montanisoli</name>
    <dbReference type="NCBI Taxonomy" id="2606412"/>
    <lineage>
        <taxon>Bacteria</taxon>
        <taxon>Pseudomonadati</taxon>
        <taxon>Pseudomonadota</taxon>
        <taxon>Alphaproteobacteria</taxon>
        <taxon>Sphingomonadales</taxon>
        <taxon>Sphingomonadaceae</taxon>
        <taxon>Sphingomonas</taxon>
    </lineage>
</organism>
<comment type="catalytic activity">
    <reaction evidence="7">
        <text>alpha-D-mannose 1-phosphate + GTP + H(+) = GDP-alpha-D-mannose + diphosphate</text>
        <dbReference type="Rhea" id="RHEA:15229"/>
        <dbReference type="ChEBI" id="CHEBI:15378"/>
        <dbReference type="ChEBI" id="CHEBI:33019"/>
        <dbReference type="ChEBI" id="CHEBI:37565"/>
        <dbReference type="ChEBI" id="CHEBI:57527"/>
        <dbReference type="ChEBI" id="CHEBI:58409"/>
        <dbReference type="EC" id="2.7.7.13"/>
    </reaction>
</comment>
<evidence type="ECO:0000256" key="1">
    <source>
        <dbReference type="ARBA" id="ARBA00006115"/>
    </source>
</evidence>
<dbReference type="GO" id="GO:0009298">
    <property type="term" value="P:GDP-mannose biosynthetic process"/>
    <property type="evidence" value="ECO:0007669"/>
    <property type="project" value="TreeGrafter"/>
</dbReference>
<dbReference type="InterPro" id="IPR054566">
    <property type="entry name" value="ManC/GMP-like_b-helix"/>
</dbReference>
<dbReference type="SUPFAM" id="SSF159283">
    <property type="entry name" value="Guanosine diphospho-D-mannose pyrophosphorylase/mannose-6-phosphate isomerase linker domain"/>
    <property type="match status" value="1"/>
</dbReference>
<dbReference type="InterPro" id="IPR029044">
    <property type="entry name" value="Nucleotide-diphossugar_trans"/>
</dbReference>
<gene>
    <name evidence="11" type="ORF">FYJ91_10365</name>
</gene>
<accession>A0A5D9CCV5</accession>
<keyword evidence="5" id="KW-0547">Nucleotide-binding</keyword>
<reference evidence="11 12" key="1">
    <citation type="submission" date="2019-08" db="EMBL/GenBank/DDBJ databases">
        <authorList>
            <person name="Wang G."/>
            <person name="Xu Z."/>
        </authorList>
    </citation>
    <scope>NUCLEOTIDE SEQUENCE [LARGE SCALE GENOMIC DNA]</scope>
    <source>
        <strain evidence="11 12">ZX</strain>
    </source>
</reference>
<feature type="domain" description="MannoseP isomerase/GMP-like beta-helix" evidence="10">
    <location>
        <begin position="292"/>
        <end position="346"/>
    </location>
</feature>
<evidence type="ECO:0000259" key="9">
    <source>
        <dbReference type="Pfam" id="PF00483"/>
    </source>
</evidence>
<dbReference type="EMBL" id="VTOU01000002">
    <property type="protein sequence ID" value="TZG27935.1"/>
    <property type="molecule type" value="Genomic_DNA"/>
</dbReference>
<dbReference type="NCBIfam" id="TIGR01479">
    <property type="entry name" value="GMP_PMI"/>
    <property type="match status" value="1"/>
</dbReference>
<dbReference type="InterPro" id="IPR051161">
    <property type="entry name" value="Mannose-6P_isomerase_type2"/>
</dbReference>
<evidence type="ECO:0000256" key="6">
    <source>
        <dbReference type="ARBA" id="ARBA00023134"/>
    </source>
</evidence>
<evidence type="ECO:0000256" key="3">
    <source>
        <dbReference type="ARBA" id="ARBA00022679"/>
    </source>
</evidence>
<evidence type="ECO:0000313" key="12">
    <source>
        <dbReference type="Proteomes" id="UP000322077"/>
    </source>
</evidence>
<evidence type="ECO:0000256" key="2">
    <source>
        <dbReference type="ARBA" id="ARBA00012387"/>
    </source>
</evidence>
<dbReference type="GO" id="GO:0016853">
    <property type="term" value="F:isomerase activity"/>
    <property type="evidence" value="ECO:0007669"/>
    <property type="project" value="UniProtKB-KW"/>
</dbReference>
<keyword evidence="11" id="KW-0413">Isomerase</keyword>
<dbReference type="Pfam" id="PF00483">
    <property type="entry name" value="NTP_transferase"/>
    <property type="match status" value="1"/>
</dbReference>
<dbReference type="InterPro" id="IPR005835">
    <property type="entry name" value="NTP_transferase_dom"/>
</dbReference>
<dbReference type="PANTHER" id="PTHR46390:SF1">
    <property type="entry name" value="MANNOSE-1-PHOSPHATE GUANYLYLTRANSFERASE"/>
    <property type="match status" value="1"/>
</dbReference>
<evidence type="ECO:0000256" key="4">
    <source>
        <dbReference type="ARBA" id="ARBA00022695"/>
    </source>
</evidence>
<keyword evidence="6" id="KW-0342">GTP-binding</keyword>
<evidence type="ECO:0000256" key="8">
    <source>
        <dbReference type="RuleBase" id="RU004190"/>
    </source>
</evidence>
<dbReference type="GO" id="GO:0005525">
    <property type="term" value="F:GTP binding"/>
    <property type="evidence" value="ECO:0007669"/>
    <property type="project" value="UniProtKB-KW"/>
</dbReference>
<name>A0A5D9CCV5_9SPHN</name>